<feature type="compositionally biased region" description="Basic and acidic residues" evidence="1">
    <location>
        <begin position="1727"/>
        <end position="1742"/>
    </location>
</feature>
<feature type="region of interest" description="Disordered" evidence="1">
    <location>
        <begin position="813"/>
        <end position="846"/>
    </location>
</feature>
<feature type="compositionally biased region" description="Low complexity" evidence="1">
    <location>
        <begin position="817"/>
        <end position="827"/>
    </location>
</feature>
<dbReference type="SUPFAM" id="SSF48452">
    <property type="entry name" value="TPR-like"/>
    <property type="match status" value="1"/>
</dbReference>
<gene>
    <name evidence="2" type="ORF">BSP0115_LOCUS16640</name>
</gene>
<organism evidence="2">
    <name type="scientific">Bicosoecida sp. CB-2014</name>
    <dbReference type="NCBI Taxonomy" id="1486930"/>
    <lineage>
        <taxon>Eukaryota</taxon>
        <taxon>Sar</taxon>
        <taxon>Stramenopiles</taxon>
        <taxon>Bigyra</taxon>
        <taxon>Opalozoa</taxon>
        <taxon>Bicosoecida</taxon>
    </lineage>
</organism>
<feature type="region of interest" description="Disordered" evidence="1">
    <location>
        <begin position="1219"/>
        <end position="1243"/>
    </location>
</feature>
<protein>
    <submittedName>
        <fullName evidence="2">Uncharacterized protein</fullName>
    </submittedName>
</protein>
<dbReference type="InterPro" id="IPR011990">
    <property type="entry name" value="TPR-like_helical_dom_sf"/>
</dbReference>
<proteinExistence type="predicted"/>
<feature type="region of interest" description="Disordered" evidence="1">
    <location>
        <begin position="165"/>
        <end position="213"/>
    </location>
</feature>
<feature type="region of interest" description="Disordered" evidence="1">
    <location>
        <begin position="1707"/>
        <end position="1763"/>
    </location>
</feature>
<dbReference type="Gene3D" id="1.25.40.10">
    <property type="entry name" value="Tetratricopeptide repeat domain"/>
    <property type="match status" value="1"/>
</dbReference>
<sequence length="1961" mass="208305">MATDFAPVCADSCAAFVGGVTEAKAVHAILSSVLEAQPRRHDSWRRVRVCEVESTKHVRAWRCLQLFGRDGDGEATGIVVTVRALLVGGEAEAYRSCPLLDDHSLISASHATSGAVASKRPSLVLDFQVEAGCAGITVQPSFEWQVYDALAASGADIGTLAACSTERPEADSAPPSGSPLLPRAHSAPARGSHSGPAADRTAAEASPRLSAQEEQHVRVEVSEHVELLCHPDTQLGEALEAVAALCSFSRRHGSFAWKAVCLAVADPIEAFARAGTTTTLTPDDVVCALVALAGGVDAGTAAEGGNAQAWTAALAAGYAVTLLSDIASDARVADAIALAGGVAELCALARRVMPLSDLEHLVVRGAVLSALRRAAEASLLAAEAMFTCDYETFGMRRLALLYEECVLLLGCEFVEGEHADVCAIEDRHRKSERDAGWYPTDGRGGVRDGEELSMVAMLCRRADVVEHRGGDHGWAEAARLWRRAYDALAGVYRDTDNLSSAHTAFRLGRALVRTKEPVEATELLERALSVYESVRGSAPTPERCEMISVLAESECDTGALEAAEGNFKRATQLAAQLAEAGIGAKELHVAALRGLARVLDARGSPGDAVTARALEVEASSVSEKTPLPAGVEPTRVLVKSTAPAFGMLRHVLATAGMDAAPDARFECVASQYGTRVRVALEAADDAPGRRPLHVAISHLAGDVADFDRTVAALLAALPSRLLRDSSVTDGAAAKASAMTDAVRQRESGKGGYNERALQQAATKRVKGVKAAPGAPSPHMMVEIADAVTDHLWRHLYFSNDSVKALARAAGIVGTGGDTPTPGPATQTNQSVETPPPSDSDAGGAGTDAAALGEAVASTALARIAQSPAGETALLVASPRAAAVRGLVRQLAAAAPHADATDDVAGAAAVRRLVEALRNVLARYGPAAAAVVDEATTLEMSGGPLTSWPRVARCLDAGVRAAAGQLASRIATLRGLRLEAVGDDWVAPTPHFALAAGDAKPRNVSVDLWAIVAIDMALRAADVDAEFDKDKSAFECALHSNEAIGTVAFRLSLVVCRAGDSDDGDAGASSTAVDTVTCFPSRTVGDPVGYATALAALRRSLDYADDRAFDLPRAAVTRNLPEQHEQLRVVPAGGSSAGGSSGRAAGRGIDRSELDMCATLLTQDVNEQYNDVHNGVVELMQLIRDATQRDYPALRAVVSERPRRAMSSVGAARAVLSASADAGSRSGRGSATSDELRASMPPAPPALSIDVTPLESLSLLLRGFNRDGDPILADVIKSTEFVVLAAGACALLAELARIAPAEVLASGAHVPLAHMALMPHAYLAAGRRRESLRAMLALVRAVRSGVVEVDDADLTDFTLDVVPQCREWVEVEWSRTGRRTMEDDAIFALVRDIDVAAHAPAPTSKAAGKDDPAAYDLDNPTALWDAKWREADGDRMAMEAEAADYRERLERHRSEEPPRDVHDTEELVAPPGRTYDAAAQVGNYLVKSMGGPLIDPAMVDAHVLTHADDAELPPETTKVTLPDAHDRMARARDYHTTGHILAPEVVVERAGNPVPYVLTDPSRVFALDHWRRLMDEAVHPLRAFLDAVHQHQPWEAPPHADLHMSGTRVLQHWRRVWKPLLSPYFDAAAHGEMADAIDFLCRAAEQIADGVHLKQNRAPGEFNLRDMSLIERAYGHAAVLFDHIAGKLRIAILPRARYDKWIAENRADSGASGSGGSGARSSQQQPSHGKDTARGGSDERKGGESTPTPRPDGEAATDDGPDDEKRKQIALFSEAREDALRVNDSLLSLRQTLRDMNMYTNRTMWFQRFFTRDDVRDMAESTLRRLLREVEEGSAAGADAAARDRADAIARVVVRDICLRERVAPALRVADDGDGGTEREAAGGAGGAAAARRRELDHISGALRDVDDLGDERAGEAQPPCESWVPGRWNAMQYANAAFASQWRSILPSKRKKLQPPRKKPP</sequence>
<feature type="region of interest" description="Disordered" evidence="1">
    <location>
        <begin position="1869"/>
        <end position="1924"/>
    </location>
</feature>
<accession>A0A7S1CPH8</accession>
<dbReference type="PANTHER" id="PTHR48125">
    <property type="entry name" value="LP07818P1"/>
    <property type="match status" value="1"/>
</dbReference>
<feature type="compositionally biased region" description="Basic and acidic residues" evidence="1">
    <location>
        <begin position="1891"/>
        <end position="1914"/>
    </location>
</feature>
<name>A0A7S1CPH8_9STRA</name>
<evidence type="ECO:0000256" key="1">
    <source>
        <dbReference type="SAM" id="MobiDB-lite"/>
    </source>
</evidence>
<feature type="compositionally biased region" description="Low complexity" evidence="1">
    <location>
        <begin position="1219"/>
        <end position="1232"/>
    </location>
</feature>
<dbReference type="PANTHER" id="PTHR48125:SF10">
    <property type="entry name" value="OS12G0136300 PROTEIN"/>
    <property type="match status" value="1"/>
</dbReference>
<evidence type="ECO:0000313" key="2">
    <source>
        <dbReference type="EMBL" id="CAD8923377.1"/>
    </source>
</evidence>
<dbReference type="EMBL" id="HBFS01024866">
    <property type="protein sequence ID" value="CAD8923377.1"/>
    <property type="molecule type" value="Transcribed_RNA"/>
</dbReference>
<reference evidence="2" key="1">
    <citation type="submission" date="2021-01" db="EMBL/GenBank/DDBJ databases">
        <authorList>
            <person name="Corre E."/>
            <person name="Pelletier E."/>
            <person name="Niang G."/>
            <person name="Scheremetjew M."/>
            <person name="Finn R."/>
            <person name="Kale V."/>
            <person name="Holt S."/>
            <person name="Cochrane G."/>
            <person name="Meng A."/>
            <person name="Brown T."/>
            <person name="Cohen L."/>
        </authorList>
    </citation>
    <scope>NUCLEOTIDE SEQUENCE</scope>
    <source>
        <strain evidence="2">Ms1</strain>
    </source>
</reference>